<protein>
    <submittedName>
        <fullName evidence="4">CDP-alcohol phosphatidyltransferase family protein</fullName>
    </submittedName>
</protein>
<keyword evidence="1 2" id="KW-0808">Transferase</keyword>
<gene>
    <name evidence="4" type="ORF">SBA1_290025</name>
</gene>
<feature type="transmembrane region" description="Helical" evidence="3">
    <location>
        <begin position="12"/>
        <end position="30"/>
    </location>
</feature>
<reference evidence="5" key="1">
    <citation type="submission" date="2018-02" db="EMBL/GenBank/DDBJ databases">
        <authorList>
            <person name="Hausmann B."/>
        </authorList>
    </citation>
    <scope>NUCLEOTIDE SEQUENCE [LARGE SCALE GENOMIC DNA]</scope>
    <source>
        <strain evidence="5">Peat soil MAG SbA1</strain>
    </source>
</reference>
<accession>A0A2U3KJ43</accession>
<dbReference type="EMBL" id="OMOD01000121">
    <property type="protein sequence ID" value="SPF39663.1"/>
    <property type="molecule type" value="Genomic_DNA"/>
</dbReference>
<feature type="transmembrane region" description="Helical" evidence="3">
    <location>
        <begin position="166"/>
        <end position="194"/>
    </location>
</feature>
<feature type="transmembrane region" description="Helical" evidence="3">
    <location>
        <begin position="125"/>
        <end position="146"/>
    </location>
</feature>
<dbReference type="Gene3D" id="1.20.120.1760">
    <property type="match status" value="1"/>
</dbReference>
<dbReference type="Pfam" id="PF01066">
    <property type="entry name" value="CDP-OH_P_transf"/>
    <property type="match status" value="1"/>
</dbReference>
<keyword evidence="3" id="KW-0472">Membrane</keyword>
<feature type="transmembrane region" description="Helical" evidence="3">
    <location>
        <begin position="37"/>
        <end position="58"/>
    </location>
</feature>
<dbReference type="GO" id="GO:0008654">
    <property type="term" value="P:phospholipid biosynthetic process"/>
    <property type="evidence" value="ECO:0007669"/>
    <property type="project" value="InterPro"/>
</dbReference>
<evidence type="ECO:0000313" key="4">
    <source>
        <dbReference type="EMBL" id="SPF39663.1"/>
    </source>
</evidence>
<dbReference type="PROSITE" id="PS00379">
    <property type="entry name" value="CDP_ALCOHOL_P_TRANSF"/>
    <property type="match status" value="1"/>
</dbReference>
<keyword evidence="3" id="KW-0812">Transmembrane</keyword>
<dbReference type="GO" id="GO:0016780">
    <property type="term" value="F:phosphotransferase activity, for other substituted phosphate groups"/>
    <property type="evidence" value="ECO:0007669"/>
    <property type="project" value="InterPro"/>
</dbReference>
<evidence type="ECO:0000256" key="2">
    <source>
        <dbReference type="RuleBase" id="RU003750"/>
    </source>
</evidence>
<evidence type="ECO:0000313" key="5">
    <source>
        <dbReference type="Proteomes" id="UP000238701"/>
    </source>
</evidence>
<dbReference type="InterPro" id="IPR000462">
    <property type="entry name" value="CDP-OH_P_trans"/>
</dbReference>
<dbReference type="InterPro" id="IPR048254">
    <property type="entry name" value="CDP_ALCOHOL_P_TRANSF_CS"/>
</dbReference>
<sequence>MAISSSLSWTRGFGRACGVLLATIVRWLALSRINPNVLTFMGLVVNTWAAILFGSANADNQKRLFFYAGLVIIFSGFFDLVDGEVARATNRVTRFGAFFDSVIDRYSDASQFLGLLVFYARGERFFYVVLSAFVMISAIMVSYTRARAESLIGSCRVGFMERPERLVLVILGALLNRMAPVLWVIAVLSTITVIHRMRYTWTRTQDPPAALTPGAAA</sequence>
<keyword evidence="3" id="KW-1133">Transmembrane helix</keyword>
<proteinExistence type="inferred from homology"/>
<dbReference type="Proteomes" id="UP000238701">
    <property type="component" value="Unassembled WGS sequence"/>
</dbReference>
<dbReference type="OrthoDB" id="116551at2"/>
<dbReference type="GO" id="GO:0016020">
    <property type="term" value="C:membrane"/>
    <property type="evidence" value="ECO:0007669"/>
    <property type="project" value="InterPro"/>
</dbReference>
<dbReference type="AlphaFoldDB" id="A0A2U3KJ43"/>
<name>A0A2U3KJ43_9BACT</name>
<feature type="transmembrane region" description="Helical" evidence="3">
    <location>
        <begin position="64"/>
        <end position="81"/>
    </location>
</feature>
<dbReference type="InterPro" id="IPR043130">
    <property type="entry name" value="CDP-OH_PTrfase_TM_dom"/>
</dbReference>
<organism evidence="4 5">
    <name type="scientific">Candidatus Sulfotelmatobacter kueseliae</name>
    <dbReference type="NCBI Taxonomy" id="2042962"/>
    <lineage>
        <taxon>Bacteria</taxon>
        <taxon>Pseudomonadati</taxon>
        <taxon>Acidobacteriota</taxon>
        <taxon>Terriglobia</taxon>
        <taxon>Terriglobales</taxon>
        <taxon>Candidatus Korobacteraceae</taxon>
        <taxon>Candidatus Sulfotelmatobacter</taxon>
    </lineage>
</organism>
<evidence type="ECO:0000256" key="3">
    <source>
        <dbReference type="SAM" id="Phobius"/>
    </source>
</evidence>
<comment type="similarity">
    <text evidence="2">Belongs to the CDP-alcohol phosphatidyltransferase class-I family.</text>
</comment>
<evidence type="ECO:0000256" key="1">
    <source>
        <dbReference type="ARBA" id="ARBA00022679"/>
    </source>
</evidence>